<reference evidence="2 3" key="1">
    <citation type="submission" date="2018-04" db="EMBL/GenBank/DDBJ databases">
        <title>Genomic Encyclopedia of Archaeal and Bacterial Type Strains, Phase II (KMG-II): from individual species to whole genera.</title>
        <authorList>
            <person name="Goeker M."/>
        </authorList>
    </citation>
    <scope>NUCLEOTIDE SEQUENCE [LARGE SCALE GENOMIC DNA]</scope>
    <source>
        <strain evidence="2 3">DSM 26809</strain>
    </source>
</reference>
<dbReference type="OrthoDB" id="9813880at2"/>
<dbReference type="InterPro" id="IPR005835">
    <property type="entry name" value="NTP_transferase_dom"/>
</dbReference>
<name>A0A2T5JEM5_9SPHI</name>
<keyword evidence="2" id="KW-0808">Transferase</keyword>
<dbReference type="InterPro" id="IPR029044">
    <property type="entry name" value="Nucleotide-diphossugar_trans"/>
</dbReference>
<sequence>MKSLILAAGYATRLYPLTQNFPKPLLEVGGKTILDRLIERIDGIDEITEHVIVTNATFYSHFQNWKEQANYTKKITVLNDGTTSNDNRLGAVKDILFTVEQLHINDDLLVVAGDNVVTFSFSDFVTYAKQKGTSCITCHEEPSIAALQKTGVLETDESFKVIAMHEKPANPPSHWAVPPFYLYKASDLPLIKTALEQGCGYDAPGNLAAWLCQQTTVYAWPINGIRYDIGDLAAYEHAQTVFAGL</sequence>
<comment type="caution">
    <text evidence="2">The sequence shown here is derived from an EMBL/GenBank/DDBJ whole genome shotgun (WGS) entry which is preliminary data.</text>
</comment>
<dbReference type="Pfam" id="PF00483">
    <property type="entry name" value="NTP_transferase"/>
    <property type="match status" value="1"/>
</dbReference>
<dbReference type="SUPFAM" id="SSF53448">
    <property type="entry name" value="Nucleotide-diphospho-sugar transferases"/>
    <property type="match status" value="1"/>
</dbReference>
<organism evidence="2 3">
    <name type="scientific">Mucilaginibacter yixingensis</name>
    <dbReference type="NCBI Taxonomy" id="1295612"/>
    <lineage>
        <taxon>Bacteria</taxon>
        <taxon>Pseudomonadati</taxon>
        <taxon>Bacteroidota</taxon>
        <taxon>Sphingobacteriia</taxon>
        <taxon>Sphingobacteriales</taxon>
        <taxon>Sphingobacteriaceae</taxon>
        <taxon>Mucilaginibacter</taxon>
    </lineage>
</organism>
<dbReference type="PANTHER" id="PTHR42883:SF2">
    <property type="entry name" value="THYMIDYLYLTRANSFERASE"/>
    <property type="match status" value="1"/>
</dbReference>
<protein>
    <submittedName>
        <fullName evidence="2">Glucose-1-phosphate thymidylyltransferase</fullName>
    </submittedName>
</protein>
<dbReference type="EMBL" id="QAOQ01000001">
    <property type="protein sequence ID" value="PTR00776.1"/>
    <property type="molecule type" value="Genomic_DNA"/>
</dbReference>
<dbReference type="PANTHER" id="PTHR42883">
    <property type="entry name" value="GLUCOSE-1-PHOSPHATE THYMIDYLTRANSFERASE"/>
    <property type="match status" value="1"/>
</dbReference>
<evidence type="ECO:0000313" key="2">
    <source>
        <dbReference type="EMBL" id="PTR00776.1"/>
    </source>
</evidence>
<dbReference type="AlphaFoldDB" id="A0A2T5JEM5"/>
<evidence type="ECO:0000259" key="1">
    <source>
        <dbReference type="Pfam" id="PF00483"/>
    </source>
</evidence>
<keyword evidence="3" id="KW-1185">Reference proteome</keyword>
<evidence type="ECO:0000313" key="3">
    <source>
        <dbReference type="Proteomes" id="UP000244168"/>
    </source>
</evidence>
<dbReference type="Proteomes" id="UP000244168">
    <property type="component" value="Unassembled WGS sequence"/>
</dbReference>
<gene>
    <name evidence="2" type="ORF">C8P68_1013</name>
</gene>
<feature type="domain" description="Nucleotidyl transferase" evidence="1">
    <location>
        <begin position="2"/>
        <end position="239"/>
    </location>
</feature>
<dbReference type="GO" id="GO:0016740">
    <property type="term" value="F:transferase activity"/>
    <property type="evidence" value="ECO:0007669"/>
    <property type="project" value="UniProtKB-KW"/>
</dbReference>
<dbReference type="CDD" id="cd04181">
    <property type="entry name" value="NTP_transferase"/>
    <property type="match status" value="1"/>
</dbReference>
<proteinExistence type="predicted"/>
<accession>A0A2T5JEM5</accession>
<dbReference type="Gene3D" id="3.90.550.10">
    <property type="entry name" value="Spore Coat Polysaccharide Biosynthesis Protein SpsA, Chain A"/>
    <property type="match status" value="1"/>
</dbReference>
<dbReference type="RefSeq" id="WP_107826228.1">
    <property type="nucleotide sequence ID" value="NZ_CP160205.1"/>
</dbReference>